<proteinExistence type="predicted"/>
<keyword evidence="3" id="KW-1185">Reference proteome</keyword>
<feature type="transmembrane region" description="Helical" evidence="1">
    <location>
        <begin position="41"/>
        <end position="62"/>
    </location>
</feature>
<feature type="transmembrane region" description="Helical" evidence="1">
    <location>
        <begin position="98"/>
        <end position="118"/>
    </location>
</feature>
<evidence type="ECO:0000313" key="2">
    <source>
        <dbReference type="EMBL" id="MDP5276327.1"/>
    </source>
</evidence>
<feature type="transmembrane region" description="Helical" evidence="1">
    <location>
        <begin position="285"/>
        <end position="307"/>
    </location>
</feature>
<organism evidence="2 3">
    <name type="scientific">Chengkuizengella axinellae</name>
    <dbReference type="NCBI Taxonomy" id="3064388"/>
    <lineage>
        <taxon>Bacteria</taxon>
        <taxon>Bacillati</taxon>
        <taxon>Bacillota</taxon>
        <taxon>Bacilli</taxon>
        <taxon>Bacillales</taxon>
        <taxon>Paenibacillaceae</taxon>
        <taxon>Chengkuizengella</taxon>
    </lineage>
</organism>
<feature type="transmembrane region" description="Helical" evidence="1">
    <location>
        <begin position="74"/>
        <end position="92"/>
    </location>
</feature>
<dbReference type="PANTHER" id="PTHR36840:SF1">
    <property type="entry name" value="BLL5714 PROTEIN"/>
    <property type="match status" value="1"/>
</dbReference>
<dbReference type="Pfam" id="PF06772">
    <property type="entry name" value="LtrA"/>
    <property type="match status" value="1"/>
</dbReference>
<sequence>MHEKRVTWLELFYDLVFVVAIATATHVLLHVEEGVIHAEYLLKFVLMMIPIWGAWAGQTLFINRFGEDLIHQRVFMIIQMFFTLIMISSLSVDFDEYYYSFLFGYLGLRIITVSQYFVARKREEGDRKKVAQYLGTSFWIGLMISALSIFFDSWVRYLIFYLGIFVDIALPIFGRKYLIKHPINIAHLLERFGLFTIILFGESIVSALSILDPKDGDLYSISFSAVSFIVIISMWWQYFDNLEKKVDKTLKTAGQAIIFGHLLIFTSLSMVAVSLQLLYLYEVNYYFMVFFVFVSVVLYFLATTLVFHQYRHVNHRLKIHHLGLFVGILSLFFIIDLILIVPNILIVVQLAIFFIIYAYVTTR</sequence>
<dbReference type="PANTHER" id="PTHR36840">
    <property type="entry name" value="BLL5714 PROTEIN"/>
    <property type="match status" value="1"/>
</dbReference>
<dbReference type="Proteomes" id="UP001231941">
    <property type="component" value="Unassembled WGS sequence"/>
</dbReference>
<feature type="transmembrane region" description="Helical" evidence="1">
    <location>
        <begin position="191"/>
        <end position="211"/>
    </location>
</feature>
<dbReference type="RefSeq" id="WP_305993633.1">
    <property type="nucleotide sequence ID" value="NZ_JAVAMP010000013.1"/>
</dbReference>
<evidence type="ECO:0000313" key="3">
    <source>
        <dbReference type="Proteomes" id="UP001231941"/>
    </source>
</evidence>
<comment type="caution">
    <text evidence="2">The sequence shown here is derived from an EMBL/GenBank/DDBJ whole genome shotgun (WGS) entry which is preliminary data.</text>
</comment>
<keyword evidence="1" id="KW-0472">Membrane</keyword>
<feature type="transmembrane region" description="Helical" evidence="1">
    <location>
        <begin position="12"/>
        <end position="29"/>
    </location>
</feature>
<evidence type="ECO:0000256" key="1">
    <source>
        <dbReference type="SAM" id="Phobius"/>
    </source>
</evidence>
<feature type="transmembrane region" description="Helical" evidence="1">
    <location>
        <begin position="157"/>
        <end position="179"/>
    </location>
</feature>
<feature type="transmembrane region" description="Helical" evidence="1">
    <location>
        <begin position="257"/>
        <end position="279"/>
    </location>
</feature>
<feature type="transmembrane region" description="Helical" evidence="1">
    <location>
        <begin position="319"/>
        <end position="338"/>
    </location>
</feature>
<dbReference type="InterPro" id="IPR010640">
    <property type="entry name" value="Low_temperature_requirement_A"/>
</dbReference>
<keyword evidence="1" id="KW-0812">Transmembrane</keyword>
<feature type="transmembrane region" description="Helical" evidence="1">
    <location>
        <begin position="130"/>
        <end position="151"/>
    </location>
</feature>
<keyword evidence="1" id="KW-1133">Transmembrane helix</keyword>
<gene>
    <name evidence="2" type="ORF">Q5Y73_19735</name>
</gene>
<protein>
    <submittedName>
        <fullName evidence="2">Low temperature requirement protein A</fullName>
    </submittedName>
</protein>
<name>A0ABT9J3W4_9BACL</name>
<feature type="transmembrane region" description="Helical" evidence="1">
    <location>
        <begin position="217"/>
        <end position="236"/>
    </location>
</feature>
<dbReference type="EMBL" id="JAVAMP010000013">
    <property type="protein sequence ID" value="MDP5276327.1"/>
    <property type="molecule type" value="Genomic_DNA"/>
</dbReference>
<feature type="transmembrane region" description="Helical" evidence="1">
    <location>
        <begin position="344"/>
        <end position="360"/>
    </location>
</feature>
<reference evidence="2 3" key="1">
    <citation type="submission" date="2023-08" db="EMBL/GenBank/DDBJ databases">
        <authorList>
            <person name="Park J.-S."/>
        </authorList>
    </citation>
    <scope>NUCLEOTIDE SEQUENCE [LARGE SCALE GENOMIC DNA]</scope>
    <source>
        <strain evidence="2 3">2205SS18-9</strain>
    </source>
</reference>
<accession>A0ABT9J3W4</accession>